<dbReference type="OrthoDB" id="9932041at2"/>
<organism evidence="2 3">
    <name type="scientific">Azospirillum oryzae</name>
    <dbReference type="NCBI Taxonomy" id="286727"/>
    <lineage>
        <taxon>Bacteria</taxon>
        <taxon>Pseudomonadati</taxon>
        <taxon>Pseudomonadota</taxon>
        <taxon>Alphaproteobacteria</taxon>
        <taxon>Rhodospirillales</taxon>
        <taxon>Azospirillaceae</taxon>
        <taxon>Azospirillum</taxon>
    </lineage>
</organism>
<name>A0A6N1B6F9_9PROT</name>
<dbReference type="Proteomes" id="UP000509702">
    <property type="component" value="Plasmid unnamed7"/>
</dbReference>
<geneLocation type="plasmid" evidence="2 3">
    <name>unnamed7</name>
</geneLocation>
<dbReference type="InterPro" id="IPR013087">
    <property type="entry name" value="Znf_C2H2_type"/>
</dbReference>
<evidence type="ECO:0000313" key="2">
    <source>
        <dbReference type="EMBL" id="QKS54772.1"/>
    </source>
</evidence>
<reference evidence="2 3" key="1">
    <citation type="submission" date="2020-06" db="EMBL/GenBank/DDBJ databases">
        <title>Complete genome of Azosprillum oryzae KACC14407.</title>
        <authorList>
            <person name="Kim M."/>
            <person name="Park Y.-J."/>
            <person name="Shin J.-H."/>
        </authorList>
    </citation>
    <scope>NUCLEOTIDE SEQUENCE [LARGE SCALE GENOMIC DNA]</scope>
    <source>
        <strain evidence="2 3">KACC 14407</strain>
        <plasmid evidence="2 3">unnamed7</plasmid>
    </source>
</reference>
<sequence>MLTSNLICPQCRRPYKTEDGLRRHLEERHRALVLDEDIPEITGRSFIFEDQIYDVEGLLALVSSAPSKFPPELVPLDQALLTHVALFERDERRIATMTPAEAEVPILTVGMAGGTTQVIDGLHRIHRRHRDGKRDIAMVFVPHAVAQPFIHPRPRRGA</sequence>
<dbReference type="RefSeq" id="WP_109154144.1">
    <property type="nucleotide sequence ID" value="NZ_BSOV01000001.1"/>
</dbReference>
<dbReference type="KEGG" id="aoz:HUE56_30195"/>
<dbReference type="PROSITE" id="PS00028">
    <property type="entry name" value="ZINC_FINGER_C2H2_1"/>
    <property type="match status" value="1"/>
</dbReference>
<protein>
    <recommendedName>
        <fullName evidence="1">C2H2-type domain-containing protein</fullName>
    </recommendedName>
</protein>
<proteinExistence type="predicted"/>
<keyword evidence="3" id="KW-1185">Reference proteome</keyword>
<gene>
    <name evidence="2" type="ORF">HUE56_30195</name>
</gene>
<dbReference type="AlphaFoldDB" id="A0A6N1B6F9"/>
<evidence type="ECO:0000313" key="3">
    <source>
        <dbReference type="Proteomes" id="UP000509702"/>
    </source>
</evidence>
<feature type="domain" description="C2H2-type" evidence="1">
    <location>
        <begin position="8"/>
        <end position="29"/>
    </location>
</feature>
<accession>A0A6N1B6F9</accession>
<evidence type="ECO:0000259" key="1">
    <source>
        <dbReference type="PROSITE" id="PS00028"/>
    </source>
</evidence>
<dbReference type="EMBL" id="CP054622">
    <property type="protein sequence ID" value="QKS54772.1"/>
    <property type="molecule type" value="Genomic_DNA"/>
</dbReference>
<keyword evidence="2" id="KW-0614">Plasmid</keyword>